<protein>
    <recommendedName>
        <fullName evidence="5">Dolichol phosphate-mannose biosynthesis regulatory protein</fullName>
    </recommendedName>
</protein>
<dbReference type="OMA" id="NRLTIWI"/>
<evidence type="ECO:0000256" key="5">
    <source>
        <dbReference type="RuleBase" id="RU365084"/>
    </source>
</evidence>
<organism evidence="6 7">
    <name type="scientific">Huiozyma naganishii (strain ATCC MYA-139 / BCRC 22969 / CBS 8797 / KCTC 17520 / NBRC 10181 / NCYC 3082 / Yp74L-3)</name>
    <name type="common">Yeast</name>
    <name type="synonym">Kazachstania naganishii</name>
    <dbReference type="NCBI Taxonomy" id="1071383"/>
    <lineage>
        <taxon>Eukaryota</taxon>
        <taxon>Fungi</taxon>
        <taxon>Dikarya</taxon>
        <taxon>Ascomycota</taxon>
        <taxon>Saccharomycotina</taxon>
        <taxon>Saccharomycetes</taxon>
        <taxon>Saccharomycetales</taxon>
        <taxon>Saccharomycetaceae</taxon>
        <taxon>Huiozyma</taxon>
    </lineage>
</organism>
<evidence type="ECO:0000256" key="2">
    <source>
        <dbReference type="ARBA" id="ARBA00022692"/>
    </source>
</evidence>
<feature type="transmembrane region" description="Helical" evidence="5">
    <location>
        <begin position="38"/>
        <end position="60"/>
    </location>
</feature>
<dbReference type="KEGG" id="kng:KNAG_0F02760"/>
<comment type="subunit">
    <text evidence="5">Component of the dolichol-phosphate mannose (DPM) synthase complex.</text>
</comment>
<reference evidence="7" key="2">
    <citation type="submission" date="2012-08" db="EMBL/GenBank/DDBJ databases">
        <title>Genome sequence of Kazachstania naganishii.</title>
        <authorList>
            <person name="Gordon J.L."/>
            <person name="Armisen D."/>
            <person name="Proux-Wera E."/>
            <person name="OhEigeartaigh S.S."/>
            <person name="Byrne K.P."/>
            <person name="Wolfe K.H."/>
        </authorList>
    </citation>
    <scope>NUCLEOTIDE SEQUENCE [LARGE SCALE GENOMIC DNA]</scope>
    <source>
        <strain evidence="7">ATCC MYA-139 / BCRC 22969 / CBS 8797 / CCRC 22969 / KCTC 17520 / NBRC 10181 / NCYC 3082</strain>
    </source>
</reference>
<sequence>MNRLTIWILLYLYYAVWLILPIFDLEGKYIIFPLPSRYAVFLPIWLLLIGFASVGTYLGVLTIRASTEVSESEK</sequence>
<dbReference type="eggNOG" id="ENOG502SD3Q">
    <property type="taxonomic scope" value="Eukaryota"/>
</dbReference>
<evidence type="ECO:0000256" key="1">
    <source>
        <dbReference type="ARBA" id="ARBA00004141"/>
    </source>
</evidence>
<dbReference type="Proteomes" id="UP000006310">
    <property type="component" value="Chromosome 6"/>
</dbReference>
<gene>
    <name evidence="6" type="primary">KNAG0F02760</name>
    <name evidence="6" type="ordered locus">KNAG_0F02760</name>
</gene>
<evidence type="ECO:0000313" key="6">
    <source>
        <dbReference type="EMBL" id="CCK70938.1"/>
    </source>
</evidence>
<proteinExistence type="inferred from homology"/>
<dbReference type="HOGENOM" id="CLU_150144_2_1_1"/>
<comment type="function">
    <text evidence="5">Regulatory subunit of the dolichol-phosphate mannose (DPM) synthase complex; essential for the ER localization.</text>
</comment>
<dbReference type="GO" id="GO:0030234">
    <property type="term" value="F:enzyme regulator activity"/>
    <property type="evidence" value="ECO:0007669"/>
    <property type="project" value="UniProtKB-UniRule"/>
</dbReference>
<dbReference type="AlphaFoldDB" id="J7RN03"/>
<dbReference type="InterPro" id="IPR009914">
    <property type="entry name" value="DPM2"/>
</dbReference>
<comment type="pathway">
    <text evidence="5">Protein modification; protein glycosylation.</text>
</comment>
<dbReference type="UniPathway" id="UPA00378"/>
<dbReference type="GO" id="GO:0180047">
    <property type="term" value="P:dolichol phosphate mannose biosynthetic process"/>
    <property type="evidence" value="ECO:0007669"/>
    <property type="project" value="InterPro"/>
</dbReference>
<dbReference type="Pfam" id="PF07297">
    <property type="entry name" value="DPM2"/>
    <property type="match status" value="1"/>
</dbReference>
<keyword evidence="2 5" id="KW-0812">Transmembrane</keyword>
<dbReference type="GeneID" id="34526653"/>
<keyword evidence="3 5" id="KW-1133">Transmembrane helix</keyword>
<evidence type="ECO:0000313" key="7">
    <source>
        <dbReference type="Proteomes" id="UP000006310"/>
    </source>
</evidence>
<dbReference type="EMBL" id="HE978319">
    <property type="protein sequence ID" value="CCK70938.1"/>
    <property type="molecule type" value="Genomic_DNA"/>
</dbReference>
<feature type="transmembrane region" description="Helical" evidence="5">
    <location>
        <begin position="6"/>
        <end position="26"/>
    </location>
</feature>
<keyword evidence="4 5" id="KW-0472">Membrane</keyword>
<dbReference type="RefSeq" id="XP_022465184.1">
    <property type="nucleotide sequence ID" value="XM_022608716.1"/>
</dbReference>
<comment type="similarity">
    <text evidence="5">Belongs to the DPM2 family.</text>
</comment>
<keyword evidence="5" id="KW-0256">Endoplasmic reticulum</keyword>
<comment type="subcellular location">
    <subcellularLocation>
        <location evidence="5">Endoplasmic reticulum membrane</location>
        <topology evidence="5">Multi-pass membrane protein</topology>
    </subcellularLocation>
    <subcellularLocation>
        <location evidence="1">Membrane</location>
        <topology evidence="1">Multi-pass membrane protein</topology>
    </subcellularLocation>
</comment>
<reference evidence="6 7" key="1">
    <citation type="journal article" date="2011" name="Proc. Natl. Acad. Sci. U.S.A.">
        <title>Evolutionary erosion of yeast sex chromosomes by mating-type switching accidents.</title>
        <authorList>
            <person name="Gordon J.L."/>
            <person name="Armisen D."/>
            <person name="Proux-Wera E."/>
            <person name="Oheigeartaigh S.S."/>
            <person name="Byrne K.P."/>
            <person name="Wolfe K.H."/>
        </authorList>
    </citation>
    <scope>NUCLEOTIDE SEQUENCE [LARGE SCALE GENOMIC DNA]</scope>
    <source>
        <strain evidence="7">ATCC MYA-139 / BCRC 22969 / CBS 8797 / CCRC 22969 / KCTC 17520 / NBRC 10181 / NCYC 3082</strain>
    </source>
</reference>
<keyword evidence="7" id="KW-1185">Reference proteome</keyword>
<dbReference type="GO" id="GO:0005789">
    <property type="term" value="C:endoplasmic reticulum membrane"/>
    <property type="evidence" value="ECO:0007669"/>
    <property type="project" value="UniProtKB-SubCell"/>
</dbReference>
<name>J7RN03_HUIN7</name>
<evidence type="ECO:0000256" key="4">
    <source>
        <dbReference type="ARBA" id="ARBA00023136"/>
    </source>
</evidence>
<accession>J7RN03</accession>
<dbReference type="OrthoDB" id="4064097at2759"/>
<evidence type="ECO:0000256" key="3">
    <source>
        <dbReference type="ARBA" id="ARBA00022989"/>
    </source>
</evidence>